<dbReference type="Pfam" id="PF02518">
    <property type="entry name" value="HATPase_c"/>
    <property type="match status" value="1"/>
</dbReference>
<feature type="domain" description="PAC" evidence="10">
    <location>
        <begin position="615"/>
        <end position="665"/>
    </location>
</feature>
<dbReference type="AlphaFoldDB" id="A0A926ZIY8"/>
<proteinExistence type="predicted"/>
<dbReference type="PROSITE" id="PS50109">
    <property type="entry name" value="HIS_KIN"/>
    <property type="match status" value="1"/>
</dbReference>
<evidence type="ECO:0000259" key="9">
    <source>
        <dbReference type="PROSITE" id="PS50112"/>
    </source>
</evidence>
<evidence type="ECO:0000313" key="11">
    <source>
        <dbReference type="EMBL" id="MBD2183757.1"/>
    </source>
</evidence>
<keyword evidence="4" id="KW-0808">Transferase</keyword>
<feature type="transmembrane region" description="Helical" evidence="7">
    <location>
        <begin position="306"/>
        <end position="331"/>
    </location>
</feature>
<dbReference type="EMBL" id="JACJPW010000063">
    <property type="protein sequence ID" value="MBD2183757.1"/>
    <property type="molecule type" value="Genomic_DNA"/>
</dbReference>
<sequence>MVELNINTTYSQKSNSCADVDKGKLNRRFSQRLEASLSPMESWGFGLSGLLLWLGTAPSMHAELGPKAIFVWLPGAIVGIMLNLQIKRLGIQWPKVSGGTPNYTTRLLKSYPGLARYAAIGYLLGWVSVPPMNAIILTDLIEATLSPLGISCPVTLLRIGFTLLPFLVAFSGTRALGILHSCFVFPAIGLLLAFGIQGIGWLSLASDSPGFFPSSGLEIQNLPPLNFVEWAKWFFIAVYAVYGCETASSFVADSKNPRVTLRCLDFAAWLIVPVYLGGSWVLMQLANASEIGNNAFLNMVGAAKPFWGESASFLVTFLIACGCLLSSATAVSNSPRILYQLAIDGYLSPVFGVVSRRGVFGPGLTFTLVLNLVCLMWGDVDLVVMIAGTGYLFSMLAIHLGLWLRRGKSAVLWPLWSGGFFVVEAIVLVVGGLAWDWKYLAIGLLLPIAILAADAAVRSLKFPPFHPSWWKERHRPLSQERMPDFVLVQVGVLIFLICSATTIGWAARAKLDSASVENYTNVFVLLLLTSAFVGVAIACWTSLPQVTSIIEAGEKAEHLFKIALDAIIVLDENCVILQANPATELLFGVKNENLLGNRLNQILLDLPDVPERWPSRSEQIVTRGDGNSRFLEVAISGRNNQERQEYVVLLRDITKRKQTEVELRQALQIKEELAATATAQAQQLERTLRQLQQTQAQLIQAEKMSSLSQLVGGIAHEINNPINFIYGNIQYAKQYAQDLLYLLNLYKYYYPNPVPELQVEIEDKEVDFLVEDFPKLLDSMKVGADRIRDIVLSLRNFSRLDEAEKKRVDIHEGIESALMFLHNRLKAKGDYPGIQVIKEYGDLPKIECYAGQLNQVFMNLLCNAIDSINEYNKQRSLAEIKACQGRIAIRTFLKENNRLFIRIADNGLGIADDVQRKLFDPFFTTKPIGQGTGMGLAISYQIVVRKHGGKLHCISEPGKGAEFVIEIPICS</sequence>
<accession>A0A926ZIY8</accession>
<feature type="transmembrane region" description="Helical" evidence="7">
    <location>
        <begin position="68"/>
        <end position="86"/>
    </location>
</feature>
<keyword evidence="4" id="KW-0418">Kinase</keyword>
<dbReference type="EC" id="2.7.13.3" evidence="2"/>
<comment type="caution">
    <text evidence="11">The sequence shown here is derived from an EMBL/GenBank/DDBJ whole genome shotgun (WGS) entry which is preliminary data.</text>
</comment>
<feature type="transmembrane region" description="Helical" evidence="7">
    <location>
        <begin position="519"/>
        <end position="540"/>
    </location>
</feature>
<dbReference type="SMART" id="SM00388">
    <property type="entry name" value="HisKA"/>
    <property type="match status" value="1"/>
</dbReference>
<dbReference type="InterPro" id="IPR003661">
    <property type="entry name" value="HisK_dim/P_dom"/>
</dbReference>
<dbReference type="PROSITE" id="PS50112">
    <property type="entry name" value="PAS"/>
    <property type="match status" value="1"/>
</dbReference>
<reference evidence="11" key="2">
    <citation type="submission" date="2020-08" db="EMBL/GenBank/DDBJ databases">
        <authorList>
            <person name="Chen M."/>
            <person name="Teng W."/>
            <person name="Zhao L."/>
            <person name="Hu C."/>
            <person name="Zhou Y."/>
            <person name="Han B."/>
            <person name="Song L."/>
            <person name="Shu W."/>
        </authorList>
    </citation>
    <scope>NUCLEOTIDE SEQUENCE</scope>
    <source>
        <strain evidence="11">FACHB-1375</strain>
    </source>
</reference>
<evidence type="ECO:0000256" key="3">
    <source>
        <dbReference type="ARBA" id="ARBA00022553"/>
    </source>
</evidence>
<dbReference type="SUPFAM" id="SSF55785">
    <property type="entry name" value="PYP-like sensor domain (PAS domain)"/>
    <property type="match status" value="1"/>
</dbReference>
<protein>
    <recommendedName>
        <fullName evidence="2">histidine kinase</fullName>
        <ecNumber evidence="2">2.7.13.3</ecNumber>
    </recommendedName>
</protein>
<organism evidence="11 12">
    <name type="scientific">Aerosakkonema funiforme FACHB-1375</name>
    <dbReference type="NCBI Taxonomy" id="2949571"/>
    <lineage>
        <taxon>Bacteria</taxon>
        <taxon>Bacillati</taxon>
        <taxon>Cyanobacteriota</taxon>
        <taxon>Cyanophyceae</taxon>
        <taxon>Oscillatoriophycideae</taxon>
        <taxon>Aerosakkonematales</taxon>
        <taxon>Aerosakkonemataceae</taxon>
        <taxon>Aerosakkonema</taxon>
    </lineage>
</organism>
<dbReference type="InterPro" id="IPR004358">
    <property type="entry name" value="Sig_transdc_His_kin-like_C"/>
</dbReference>
<dbReference type="GO" id="GO:0000155">
    <property type="term" value="F:phosphorelay sensor kinase activity"/>
    <property type="evidence" value="ECO:0007669"/>
    <property type="project" value="InterPro"/>
</dbReference>
<dbReference type="SUPFAM" id="SSF55874">
    <property type="entry name" value="ATPase domain of HSP90 chaperone/DNA topoisomerase II/histidine kinase"/>
    <property type="match status" value="1"/>
</dbReference>
<evidence type="ECO:0000256" key="7">
    <source>
        <dbReference type="SAM" id="Phobius"/>
    </source>
</evidence>
<feature type="domain" description="PAS" evidence="9">
    <location>
        <begin position="552"/>
        <end position="606"/>
    </location>
</feature>
<dbReference type="PROSITE" id="PS50113">
    <property type="entry name" value="PAC"/>
    <property type="match status" value="1"/>
</dbReference>
<dbReference type="CDD" id="cd00130">
    <property type="entry name" value="PAS"/>
    <property type="match status" value="1"/>
</dbReference>
<evidence type="ECO:0000259" key="10">
    <source>
        <dbReference type="PROSITE" id="PS50113"/>
    </source>
</evidence>
<keyword evidence="5" id="KW-0902">Two-component regulatory system</keyword>
<dbReference type="SMART" id="SM00387">
    <property type="entry name" value="HATPase_c"/>
    <property type="match status" value="1"/>
</dbReference>
<gene>
    <name evidence="11" type="ORF">H6G03_22280</name>
</gene>
<dbReference type="InterPro" id="IPR003594">
    <property type="entry name" value="HATPase_dom"/>
</dbReference>
<dbReference type="InterPro" id="IPR000700">
    <property type="entry name" value="PAS-assoc_C"/>
</dbReference>
<keyword evidence="12" id="KW-1185">Reference proteome</keyword>
<dbReference type="Proteomes" id="UP000641646">
    <property type="component" value="Unassembled WGS sequence"/>
</dbReference>
<dbReference type="InterPro" id="IPR036890">
    <property type="entry name" value="HATPase_C_sf"/>
</dbReference>
<dbReference type="Pfam" id="PF13188">
    <property type="entry name" value="PAS_8"/>
    <property type="match status" value="1"/>
</dbReference>
<dbReference type="Gene3D" id="1.20.1740.10">
    <property type="entry name" value="Amino acid/polyamine transporter I"/>
    <property type="match status" value="1"/>
</dbReference>
<dbReference type="PANTHER" id="PTHR43065:SF50">
    <property type="entry name" value="HISTIDINE KINASE"/>
    <property type="match status" value="1"/>
</dbReference>
<feature type="transmembrane region" description="Helical" evidence="7">
    <location>
        <begin position="384"/>
        <end position="404"/>
    </location>
</feature>
<feature type="transmembrane region" description="Helical" evidence="7">
    <location>
        <begin position="148"/>
        <end position="170"/>
    </location>
</feature>
<dbReference type="Gene3D" id="3.30.565.10">
    <property type="entry name" value="Histidine kinase-like ATPase, C-terminal domain"/>
    <property type="match status" value="1"/>
</dbReference>
<feature type="coiled-coil region" evidence="6">
    <location>
        <begin position="656"/>
        <end position="704"/>
    </location>
</feature>
<feature type="transmembrane region" description="Helical" evidence="7">
    <location>
        <begin position="411"/>
        <end position="433"/>
    </location>
</feature>
<feature type="transmembrane region" description="Helical" evidence="7">
    <location>
        <begin position="233"/>
        <end position="252"/>
    </location>
</feature>
<name>A0A926ZIY8_9CYAN</name>
<dbReference type="InterPro" id="IPR036097">
    <property type="entry name" value="HisK_dim/P_sf"/>
</dbReference>
<evidence type="ECO:0000256" key="4">
    <source>
        <dbReference type="ARBA" id="ARBA00022777"/>
    </source>
</evidence>
<dbReference type="Gene3D" id="3.30.450.20">
    <property type="entry name" value="PAS domain"/>
    <property type="match status" value="1"/>
</dbReference>
<reference evidence="11" key="1">
    <citation type="journal article" date="2015" name="ISME J.">
        <title>Draft Genome Sequence of Streptomyces incarnatus NRRL8089, which Produces the Nucleoside Antibiotic Sinefungin.</title>
        <authorList>
            <person name="Oshima K."/>
            <person name="Hattori M."/>
            <person name="Shimizu H."/>
            <person name="Fukuda K."/>
            <person name="Nemoto M."/>
            <person name="Inagaki K."/>
            <person name="Tamura T."/>
        </authorList>
    </citation>
    <scope>NUCLEOTIDE SEQUENCE</scope>
    <source>
        <strain evidence="11">FACHB-1375</strain>
    </source>
</reference>
<dbReference type="PRINTS" id="PR00344">
    <property type="entry name" value="BCTRLSENSOR"/>
</dbReference>
<dbReference type="NCBIfam" id="TIGR00229">
    <property type="entry name" value="sensory_box"/>
    <property type="match status" value="1"/>
</dbReference>
<feature type="transmembrane region" description="Helical" evidence="7">
    <location>
        <begin position="359"/>
        <end position="378"/>
    </location>
</feature>
<dbReference type="InterPro" id="IPR035965">
    <property type="entry name" value="PAS-like_dom_sf"/>
</dbReference>
<evidence type="ECO:0000256" key="2">
    <source>
        <dbReference type="ARBA" id="ARBA00012438"/>
    </source>
</evidence>
<feature type="transmembrane region" description="Helical" evidence="7">
    <location>
        <begin position="37"/>
        <end position="56"/>
    </location>
</feature>
<feature type="domain" description="Histidine kinase" evidence="8">
    <location>
        <begin position="713"/>
        <end position="971"/>
    </location>
</feature>
<evidence type="ECO:0000259" key="8">
    <source>
        <dbReference type="PROSITE" id="PS50109"/>
    </source>
</evidence>
<feature type="transmembrane region" description="Helical" evidence="7">
    <location>
        <begin position="485"/>
        <end position="507"/>
    </location>
</feature>
<dbReference type="SUPFAM" id="SSF47384">
    <property type="entry name" value="Homodimeric domain of signal transducing histidine kinase"/>
    <property type="match status" value="1"/>
</dbReference>
<feature type="transmembrane region" description="Helical" evidence="7">
    <location>
        <begin position="182"/>
        <end position="204"/>
    </location>
</feature>
<keyword evidence="7" id="KW-1133">Transmembrane helix</keyword>
<keyword evidence="7" id="KW-0472">Membrane</keyword>
<comment type="catalytic activity">
    <reaction evidence="1">
        <text>ATP + protein L-histidine = ADP + protein N-phospho-L-histidine.</text>
        <dbReference type="EC" id="2.7.13.3"/>
    </reaction>
</comment>
<keyword evidence="6" id="KW-0175">Coiled coil</keyword>
<dbReference type="PANTHER" id="PTHR43065">
    <property type="entry name" value="SENSOR HISTIDINE KINASE"/>
    <property type="match status" value="1"/>
</dbReference>
<evidence type="ECO:0000313" key="12">
    <source>
        <dbReference type="Proteomes" id="UP000641646"/>
    </source>
</evidence>
<keyword evidence="7" id="KW-0812">Transmembrane</keyword>
<evidence type="ECO:0000256" key="5">
    <source>
        <dbReference type="ARBA" id="ARBA00023012"/>
    </source>
</evidence>
<dbReference type="InterPro" id="IPR000014">
    <property type="entry name" value="PAS"/>
</dbReference>
<dbReference type="RefSeq" id="WP_190468758.1">
    <property type="nucleotide sequence ID" value="NZ_JACJPW010000063.1"/>
</dbReference>
<evidence type="ECO:0000256" key="6">
    <source>
        <dbReference type="SAM" id="Coils"/>
    </source>
</evidence>
<dbReference type="Gene3D" id="1.10.287.130">
    <property type="match status" value="1"/>
</dbReference>
<feature type="transmembrane region" description="Helical" evidence="7">
    <location>
        <begin position="264"/>
        <end position="286"/>
    </location>
</feature>
<feature type="transmembrane region" description="Helical" evidence="7">
    <location>
        <begin position="114"/>
        <end position="136"/>
    </location>
</feature>
<evidence type="ECO:0000256" key="1">
    <source>
        <dbReference type="ARBA" id="ARBA00000085"/>
    </source>
</evidence>
<dbReference type="InterPro" id="IPR005467">
    <property type="entry name" value="His_kinase_dom"/>
</dbReference>
<keyword evidence="3" id="KW-0597">Phosphoprotein</keyword>
<dbReference type="CDD" id="cd00082">
    <property type="entry name" value="HisKA"/>
    <property type="match status" value="1"/>
</dbReference>